<evidence type="ECO:0000313" key="4">
    <source>
        <dbReference type="EMBL" id="MCE5172354.1"/>
    </source>
</evidence>
<keyword evidence="2" id="KW-0012">Acyltransferase</keyword>
<proteinExistence type="predicted"/>
<dbReference type="InterPro" id="IPR000182">
    <property type="entry name" value="GNAT_dom"/>
</dbReference>
<evidence type="ECO:0000256" key="2">
    <source>
        <dbReference type="ARBA" id="ARBA00023315"/>
    </source>
</evidence>
<keyword evidence="1" id="KW-0808">Transferase</keyword>
<dbReference type="PROSITE" id="PS51186">
    <property type="entry name" value="GNAT"/>
    <property type="match status" value="1"/>
</dbReference>
<dbReference type="InterPro" id="IPR016181">
    <property type="entry name" value="Acyl_CoA_acyltransferase"/>
</dbReference>
<reference evidence="4 5" key="1">
    <citation type="submission" date="2021-11" db="EMBL/GenBank/DDBJ databases">
        <title>Draft genome sequence of Paenibacillus profundus YoMME, a new Gram-positive bacteria with exoelectrogenic properties.</title>
        <authorList>
            <person name="Hubenova Y."/>
            <person name="Hubenova E."/>
            <person name="Manasiev Y."/>
            <person name="Peykov S."/>
            <person name="Mitov M."/>
        </authorList>
    </citation>
    <scope>NUCLEOTIDE SEQUENCE [LARGE SCALE GENOMIC DNA]</scope>
    <source>
        <strain evidence="4 5">YoMME</strain>
    </source>
</reference>
<evidence type="ECO:0000313" key="5">
    <source>
        <dbReference type="Proteomes" id="UP001199916"/>
    </source>
</evidence>
<dbReference type="Proteomes" id="UP001199916">
    <property type="component" value="Unassembled WGS sequence"/>
</dbReference>
<organism evidence="4 5">
    <name type="scientific">Paenibacillus profundus</name>
    <dbReference type="NCBI Taxonomy" id="1173085"/>
    <lineage>
        <taxon>Bacteria</taxon>
        <taxon>Bacillati</taxon>
        <taxon>Bacillota</taxon>
        <taxon>Bacilli</taxon>
        <taxon>Bacillales</taxon>
        <taxon>Paenibacillaceae</taxon>
        <taxon>Paenibacillus</taxon>
    </lineage>
</organism>
<dbReference type="InterPro" id="IPR050680">
    <property type="entry name" value="YpeA/RimI_acetyltransf"/>
</dbReference>
<protein>
    <submittedName>
        <fullName evidence="4">GNAT family N-acetyltransferase</fullName>
    </submittedName>
</protein>
<accession>A0ABS8YMZ9</accession>
<dbReference type="PANTHER" id="PTHR43420">
    <property type="entry name" value="ACETYLTRANSFERASE"/>
    <property type="match status" value="1"/>
</dbReference>
<dbReference type="PANTHER" id="PTHR43420:SF12">
    <property type="entry name" value="N-ACETYLTRANSFERASE DOMAIN-CONTAINING PROTEIN"/>
    <property type="match status" value="1"/>
</dbReference>
<dbReference type="RefSeq" id="WP_233698557.1">
    <property type="nucleotide sequence ID" value="NZ_JAJNBZ010000027.1"/>
</dbReference>
<evidence type="ECO:0000259" key="3">
    <source>
        <dbReference type="PROSITE" id="PS51186"/>
    </source>
</evidence>
<dbReference type="Gene3D" id="3.40.630.30">
    <property type="match status" value="1"/>
</dbReference>
<feature type="domain" description="N-acetyltransferase" evidence="3">
    <location>
        <begin position="1"/>
        <end position="96"/>
    </location>
</feature>
<dbReference type="CDD" id="cd04301">
    <property type="entry name" value="NAT_SF"/>
    <property type="match status" value="1"/>
</dbReference>
<dbReference type="EMBL" id="JAJNBZ010000027">
    <property type="protein sequence ID" value="MCE5172354.1"/>
    <property type="molecule type" value="Genomic_DNA"/>
</dbReference>
<keyword evidence="5" id="KW-1185">Reference proteome</keyword>
<evidence type="ECO:0000256" key="1">
    <source>
        <dbReference type="ARBA" id="ARBA00022679"/>
    </source>
</evidence>
<gene>
    <name evidence="4" type="ORF">LQV63_24050</name>
</gene>
<dbReference type="SUPFAM" id="SSF55729">
    <property type="entry name" value="Acyl-CoA N-acyltransferases (Nat)"/>
    <property type="match status" value="1"/>
</dbReference>
<dbReference type="Pfam" id="PF00583">
    <property type="entry name" value="Acetyltransf_1"/>
    <property type="match status" value="1"/>
</dbReference>
<name>A0ABS8YMZ9_9BACL</name>
<comment type="caution">
    <text evidence="4">The sequence shown here is derived from an EMBL/GenBank/DDBJ whole genome shotgun (WGS) entry which is preliminary data.</text>
</comment>
<sequence>MGRDGKLWWVRGSLHIAIHSSYRNKGIGRLLLAWSKDFVLNHAEFERLTLYVSDNNKNAIHLYEKMGFYIEKSNYNFISGLFFKEPNWHFMTCKVKALMDQKAIG</sequence>